<dbReference type="AlphaFoldDB" id="A0A4R2P5I8"/>
<dbReference type="RefSeq" id="WP_132745888.1">
    <property type="nucleotide sequence ID" value="NZ_SLXK01000011.1"/>
</dbReference>
<dbReference type="Proteomes" id="UP000295416">
    <property type="component" value="Unassembled WGS sequence"/>
</dbReference>
<dbReference type="Gene3D" id="1.20.120.450">
    <property type="entry name" value="dinb family like domain"/>
    <property type="match status" value="1"/>
</dbReference>
<proteinExistence type="predicted"/>
<reference evidence="2 3" key="1">
    <citation type="submission" date="2019-03" db="EMBL/GenBank/DDBJ databases">
        <title>Genomic Encyclopedia of Type Strains, Phase IV (KMG-IV): sequencing the most valuable type-strain genomes for metagenomic binning, comparative biology and taxonomic classification.</title>
        <authorList>
            <person name="Goeker M."/>
        </authorList>
    </citation>
    <scope>NUCLEOTIDE SEQUENCE [LARGE SCALE GENOMIC DNA]</scope>
    <source>
        <strain evidence="2 3">DSM 19377</strain>
    </source>
</reference>
<dbReference type="SUPFAM" id="SSF109854">
    <property type="entry name" value="DinB/YfiT-like putative metalloenzymes"/>
    <property type="match status" value="1"/>
</dbReference>
<comment type="caution">
    <text evidence="2">The sequence shown here is derived from an EMBL/GenBank/DDBJ whole genome shotgun (WGS) entry which is preliminary data.</text>
</comment>
<dbReference type="InterPro" id="IPR024775">
    <property type="entry name" value="DinB-like"/>
</dbReference>
<name>A0A4R2P5I8_9BACL</name>
<protein>
    <submittedName>
        <fullName evidence="2">DinB family protein</fullName>
    </submittedName>
</protein>
<sequence length="156" mass="17816">MNKFMQKQFELTRGYFIKNVEMIPENIADVQPEGFNNTIHWHIGHVLTVGEQFLLGFPHKSTHLPANYIELFGNGTKPADWKGDVPSIGELTAQLKEQLGRIKEVSDDQLDQTLEEPFMGLKTFRELAGLTLMHESNHLGEIKAMKRVVEQEKVKS</sequence>
<accession>A0A4R2P5I8</accession>
<dbReference type="Pfam" id="PF12867">
    <property type="entry name" value="DinB_2"/>
    <property type="match status" value="1"/>
</dbReference>
<dbReference type="OrthoDB" id="4295522at2"/>
<dbReference type="EMBL" id="SLXK01000011">
    <property type="protein sequence ID" value="TCP29231.1"/>
    <property type="molecule type" value="Genomic_DNA"/>
</dbReference>
<dbReference type="InterPro" id="IPR034660">
    <property type="entry name" value="DinB/YfiT-like"/>
</dbReference>
<gene>
    <name evidence="2" type="ORF">EV207_11131</name>
</gene>
<organism evidence="2 3">
    <name type="scientific">Scopulibacillus darangshiensis</name>
    <dbReference type="NCBI Taxonomy" id="442528"/>
    <lineage>
        <taxon>Bacteria</taxon>
        <taxon>Bacillati</taxon>
        <taxon>Bacillota</taxon>
        <taxon>Bacilli</taxon>
        <taxon>Bacillales</taxon>
        <taxon>Sporolactobacillaceae</taxon>
        <taxon>Scopulibacillus</taxon>
    </lineage>
</organism>
<evidence type="ECO:0000313" key="2">
    <source>
        <dbReference type="EMBL" id="TCP29231.1"/>
    </source>
</evidence>
<evidence type="ECO:0000259" key="1">
    <source>
        <dbReference type="Pfam" id="PF12867"/>
    </source>
</evidence>
<evidence type="ECO:0000313" key="3">
    <source>
        <dbReference type="Proteomes" id="UP000295416"/>
    </source>
</evidence>
<keyword evidence="3" id="KW-1185">Reference proteome</keyword>
<feature type="domain" description="DinB-like" evidence="1">
    <location>
        <begin position="8"/>
        <end position="142"/>
    </location>
</feature>